<accession>A0ACC3Z5I1</accession>
<dbReference type="Proteomes" id="UP000805649">
    <property type="component" value="Unassembled WGS sequence"/>
</dbReference>
<proteinExistence type="predicted"/>
<keyword evidence="2" id="KW-1185">Reference proteome</keyword>
<protein>
    <submittedName>
        <fullName evidence="1">Uncharacterized protein</fullName>
    </submittedName>
</protein>
<comment type="caution">
    <text evidence="1">The sequence shown here is derived from an EMBL/GenBank/DDBJ whole genome shotgun (WGS) entry which is preliminary data.</text>
</comment>
<organism evidence="1 2">
    <name type="scientific">Colletotrichum truncatum</name>
    <name type="common">Anthracnose fungus</name>
    <name type="synonym">Colletotrichum capsici</name>
    <dbReference type="NCBI Taxonomy" id="5467"/>
    <lineage>
        <taxon>Eukaryota</taxon>
        <taxon>Fungi</taxon>
        <taxon>Dikarya</taxon>
        <taxon>Ascomycota</taxon>
        <taxon>Pezizomycotina</taxon>
        <taxon>Sordariomycetes</taxon>
        <taxon>Hypocreomycetidae</taxon>
        <taxon>Glomerellales</taxon>
        <taxon>Glomerellaceae</taxon>
        <taxon>Colletotrichum</taxon>
        <taxon>Colletotrichum truncatum species complex</taxon>
    </lineage>
</organism>
<gene>
    <name evidence="1" type="ORF">CTRU02_205958</name>
</gene>
<name>A0ACC3Z5I1_COLTU</name>
<dbReference type="EMBL" id="VUJX02000003">
    <property type="protein sequence ID" value="KAL0939348.1"/>
    <property type="molecule type" value="Genomic_DNA"/>
</dbReference>
<evidence type="ECO:0000313" key="2">
    <source>
        <dbReference type="Proteomes" id="UP000805649"/>
    </source>
</evidence>
<evidence type="ECO:0000313" key="1">
    <source>
        <dbReference type="EMBL" id="KAL0939348.1"/>
    </source>
</evidence>
<reference evidence="1 2" key="1">
    <citation type="journal article" date="2020" name="Phytopathology">
        <title>Genome Sequence Resources of Colletotrichum truncatum, C. plurivorum, C. musicola, and C. sojae: Four Species Pathogenic to Soybean (Glycine max).</title>
        <authorList>
            <person name="Rogerio F."/>
            <person name="Boufleur T.R."/>
            <person name="Ciampi-Guillardi M."/>
            <person name="Sukno S.A."/>
            <person name="Thon M.R."/>
            <person name="Massola Junior N.S."/>
            <person name="Baroncelli R."/>
        </authorList>
    </citation>
    <scope>NUCLEOTIDE SEQUENCE [LARGE SCALE GENOMIC DNA]</scope>
    <source>
        <strain evidence="1 2">CMES1059</strain>
    </source>
</reference>
<sequence length="81" mass="9007">MTKNSWLPTRAQYRIRDNVCSAGQAPWPQRGALLLMACIRNVDNRSLSPRLLPLSLSLSLSLSFGPQGPCGLRPQIEQCQK</sequence>